<dbReference type="EMBL" id="SLZY01000020">
    <property type="protein sequence ID" value="TCS69461.1"/>
    <property type="molecule type" value="Genomic_DNA"/>
</dbReference>
<keyword evidence="13" id="KW-1185">Reference proteome</keyword>
<keyword evidence="4" id="KW-1003">Cell membrane</keyword>
<feature type="transmembrane region" description="Helical" evidence="10">
    <location>
        <begin position="121"/>
        <end position="142"/>
    </location>
</feature>
<keyword evidence="7" id="KW-0547">Nucleotide-binding</keyword>
<evidence type="ECO:0000256" key="4">
    <source>
        <dbReference type="ARBA" id="ARBA00022475"/>
    </source>
</evidence>
<dbReference type="InterPro" id="IPR036890">
    <property type="entry name" value="HATPase_C_sf"/>
</dbReference>
<dbReference type="PROSITE" id="PS50109">
    <property type="entry name" value="HIS_KIN"/>
    <property type="match status" value="1"/>
</dbReference>
<feature type="transmembrane region" description="Helical" evidence="10">
    <location>
        <begin position="46"/>
        <end position="66"/>
    </location>
</feature>
<evidence type="ECO:0000313" key="12">
    <source>
        <dbReference type="EMBL" id="TCS69461.1"/>
    </source>
</evidence>
<dbReference type="PANTHER" id="PTHR44936:SF10">
    <property type="entry name" value="SENSOR PROTEIN RSTB"/>
    <property type="match status" value="1"/>
</dbReference>
<evidence type="ECO:0000256" key="1">
    <source>
        <dbReference type="ARBA" id="ARBA00000085"/>
    </source>
</evidence>
<dbReference type="InterPro" id="IPR005467">
    <property type="entry name" value="His_kinase_dom"/>
</dbReference>
<dbReference type="PANTHER" id="PTHR44936">
    <property type="entry name" value="SENSOR PROTEIN CREC"/>
    <property type="match status" value="1"/>
</dbReference>
<comment type="caution">
    <text evidence="12">The sequence shown here is derived from an EMBL/GenBank/DDBJ whole genome shotgun (WGS) entry which is preliminary data.</text>
</comment>
<dbReference type="InterPro" id="IPR003661">
    <property type="entry name" value="HisK_dim/P_dom"/>
</dbReference>
<dbReference type="InterPro" id="IPR036097">
    <property type="entry name" value="HisK_dim/P_sf"/>
</dbReference>
<dbReference type="SUPFAM" id="SSF47384">
    <property type="entry name" value="Homodimeric domain of signal transducing histidine kinase"/>
    <property type="match status" value="1"/>
</dbReference>
<dbReference type="InterPro" id="IPR003594">
    <property type="entry name" value="HATPase_dom"/>
</dbReference>
<dbReference type="Proteomes" id="UP000295135">
    <property type="component" value="Unassembled WGS sequence"/>
</dbReference>
<dbReference type="SUPFAM" id="SSF55874">
    <property type="entry name" value="ATPase domain of HSP90 chaperone/DNA topoisomerase II/histidine kinase"/>
    <property type="match status" value="1"/>
</dbReference>
<protein>
    <recommendedName>
        <fullName evidence="3">histidine kinase</fullName>
        <ecNumber evidence="3">2.7.13.3</ecNumber>
    </recommendedName>
</protein>
<dbReference type="OrthoDB" id="9785252at2"/>
<keyword evidence="8 12" id="KW-0418">Kinase</keyword>
<evidence type="ECO:0000256" key="9">
    <source>
        <dbReference type="ARBA" id="ARBA00022840"/>
    </source>
</evidence>
<dbReference type="InterPro" id="IPR004358">
    <property type="entry name" value="Sig_transdc_His_kin-like_C"/>
</dbReference>
<name>A0A4R3JR23_9PROT</name>
<keyword evidence="9" id="KW-0067">ATP-binding</keyword>
<evidence type="ECO:0000256" key="7">
    <source>
        <dbReference type="ARBA" id="ARBA00022741"/>
    </source>
</evidence>
<proteinExistence type="predicted"/>
<dbReference type="GO" id="GO:0005524">
    <property type="term" value="F:ATP binding"/>
    <property type="evidence" value="ECO:0007669"/>
    <property type="project" value="UniProtKB-KW"/>
</dbReference>
<dbReference type="SMART" id="SM00387">
    <property type="entry name" value="HATPase_c"/>
    <property type="match status" value="1"/>
</dbReference>
<comment type="subcellular location">
    <subcellularLocation>
        <location evidence="2">Cell membrane</location>
        <topology evidence="2">Multi-pass membrane protein</topology>
    </subcellularLocation>
</comment>
<dbReference type="PRINTS" id="PR00344">
    <property type="entry name" value="BCTRLSENSOR"/>
</dbReference>
<dbReference type="CDD" id="cd00082">
    <property type="entry name" value="HisKA"/>
    <property type="match status" value="1"/>
</dbReference>
<feature type="transmembrane region" description="Helical" evidence="10">
    <location>
        <begin position="154"/>
        <end position="175"/>
    </location>
</feature>
<accession>A0A4R3JR23</accession>
<keyword evidence="10" id="KW-0472">Membrane</keyword>
<dbReference type="RefSeq" id="WP_126458170.1">
    <property type="nucleotide sequence ID" value="NZ_AP018721.1"/>
</dbReference>
<sequence>MLTRDPPAPAATLLRRLAWLRNLAIVGQLLAIVVVVLGLGMPLPLAPMLTITGLLLLLNALTWWRLKQPWPASQPEVFTQLAADTMALAGQLFFSGGYANPFVSLLLLPVILAATALSAGYAWLAALFTGTVYSLLIVWHVPLPAAGELDAFNLHLLGMWFNFLISAALVAWFVVQLAGSLRRREQELAAERERALRDAGVFALGMQAAGAAHELSTPLATMTVLARELKEEHRQDGELVEGLDLLIQQAERCKTLLTRLTVSAGVGRELAPVPLDAWLNETIEHWQLMRPSIVVVRRIEGVRPVPSIRPDPVLAQALVSLYNNAADASPDDVAIEAEWDATRLQVRVLDRGPGLSPELAEAAGRLAWSSKGTGRGIGLLLTHAGIEHLGGEATLLPRASGGSLARVTVPLIALKAR</sequence>
<keyword evidence="6" id="KW-0808">Transferase</keyword>
<dbReference type="Pfam" id="PF02518">
    <property type="entry name" value="HATPase_c"/>
    <property type="match status" value="1"/>
</dbReference>
<feature type="transmembrane region" description="Helical" evidence="10">
    <location>
        <begin position="86"/>
        <end position="114"/>
    </location>
</feature>
<evidence type="ECO:0000256" key="6">
    <source>
        <dbReference type="ARBA" id="ARBA00022679"/>
    </source>
</evidence>
<feature type="domain" description="Histidine kinase" evidence="11">
    <location>
        <begin position="210"/>
        <end position="413"/>
    </location>
</feature>
<organism evidence="12 13">
    <name type="scientific">Sulfuritortus calidifontis</name>
    <dbReference type="NCBI Taxonomy" id="1914471"/>
    <lineage>
        <taxon>Bacteria</taxon>
        <taxon>Pseudomonadati</taxon>
        <taxon>Pseudomonadota</taxon>
        <taxon>Betaproteobacteria</taxon>
        <taxon>Nitrosomonadales</taxon>
        <taxon>Thiobacillaceae</taxon>
        <taxon>Sulfuritortus</taxon>
    </lineage>
</organism>
<dbReference type="GO" id="GO:0005886">
    <property type="term" value="C:plasma membrane"/>
    <property type="evidence" value="ECO:0007669"/>
    <property type="project" value="UniProtKB-SubCell"/>
</dbReference>
<dbReference type="Pfam" id="PF00512">
    <property type="entry name" value="HisKA"/>
    <property type="match status" value="1"/>
</dbReference>
<dbReference type="AlphaFoldDB" id="A0A4R3JR23"/>
<evidence type="ECO:0000256" key="2">
    <source>
        <dbReference type="ARBA" id="ARBA00004651"/>
    </source>
</evidence>
<reference evidence="12 13" key="1">
    <citation type="submission" date="2019-03" db="EMBL/GenBank/DDBJ databases">
        <title>Genomic Encyclopedia of Type Strains, Phase IV (KMG-IV): sequencing the most valuable type-strain genomes for metagenomic binning, comparative biology and taxonomic classification.</title>
        <authorList>
            <person name="Goeker M."/>
        </authorList>
    </citation>
    <scope>NUCLEOTIDE SEQUENCE [LARGE SCALE GENOMIC DNA]</scope>
    <source>
        <strain evidence="12 13">DSM 103923</strain>
    </source>
</reference>
<keyword evidence="5" id="KW-0597">Phosphoprotein</keyword>
<keyword evidence="10" id="KW-0812">Transmembrane</keyword>
<feature type="transmembrane region" description="Helical" evidence="10">
    <location>
        <begin position="20"/>
        <end position="39"/>
    </location>
</feature>
<evidence type="ECO:0000256" key="5">
    <source>
        <dbReference type="ARBA" id="ARBA00022553"/>
    </source>
</evidence>
<dbReference type="EC" id="2.7.13.3" evidence="3"/>
<comment type="catalytic activity">
    <reaction evidence="1">
        <text>ATP + protein L-histidine = ADP + protein N-phospho-L-histidine.</text>
        <dbReference type="EC" id="2.7.13.3"/>
    </reaction>
</comment>
<dbReference type="InterPro" id="IPR050980">
    <property type="entry name" value="2C_sensor_his_kinase"/>
</dbReference>
<dbReference type="SMART" id="SM00388">
    <property type="entry name" value="HisKA"/>
    <property type="match status" value="1"/>
</dbReference>
<keyword evidence="10" id="KW-1133">Transmembrane helix</keyword>
<dbReference type="Gene3D" id="3.30.565.10">
    <property type="entry name" value="Histidine kinase-like ATPase, C-terminal domain"/>
    <property type="match status" value="1"/>
</dbReference>
<evidence type="ECO:0000313" key="13">
    <source>
        <dbReference type="Proteomes" id="UP000295135"/>
    </source>
</evidence>
<dbReference type="Gene3D" id="1.10.287.130">
    <property type="match status" value="1"/>
</dbReference>
<evidence type="ECO:0000256" key="3">
    <source>
        <dbReference type="ARBA" id="ARBA00012438"/>
    </source>
</evidence>
<gene>
    <name evidence="12" type="ORF">EDC61_12022</name>
</gene>
<evidence type="ECO:0000256" key="10">
    <source>
        <dbReference type="SAM" id="Phobius"/>
    </source>
</evidence>
<evidence type="ECO:0000259" key="11">
    <source>
        <dbReference type="PROSITE" id="PS50109"/>
    </source>
</evidence>
<evidence type="ECO:0000256" key="8">
    <source>
        <dbReference type="ARBA" id="ARBA00022777"/>
    </source>
</evidence>
<dbReference type="GO" id="GO:0000155">
    <property type="term" value="F:phosphorelay sensor kinase activity"/>
    <property type="evidence" value="ECO:0007669"/>
    <property type="project" value="InterPro"/>
</dbReference>